<name>E4PS36_MARAH</name>
<evidence type="ECO:0000313" key="2">
    <source>
        <dbReference type="Proteomes" id="UP000007077"/>
    </source>
</evidence>
<sequence length="110" mass="12824">MSTNFNRAIGLTREKEIEEACGVMDLHIGWHLETDQQDQVGPDGEHYRAPLVSWVINDNRQTFVPVLQFVENTDKLAWIKELLSIDFDPQYTIDVQKLEQDIKAQLNQKR</sequence>
<dbReference type="AlphaFoldDB" id="E4PS36"/>
<dbReference type="HOGENOM" id="CLU_2167932_0_0_6"/>
<proteinExistence type="predicted"/>
<reference evidence="1 2" key="1">
    <citation type="journal article" date="2010" name="Stand. Genomic Sci.">
        <title>Complete genome sequence of Marinobacter adhaerens type strain (HP15), a diatom-interacting marine microorganism.</title>
        <authorList>
            <person name="Gardes A."/>
            <person name="Kaeppel E."/>
            <person name="Shehzad A."/>
            <person name="Seebah S."/>
            <person name="Teeling H."/>
            <person name="Yarza P."/>
            <person name="Glockner F.O."/>
            <person name="Grossart H.P."/>
            <person name="Ullrich M.S."/>
        </authorList>
    </citation>
    <scope>NUCLEOTIDE SEQUENCE [LARGE SCALE GENOMIC DNA]</scope>
    <source>
        <strain evidence="2">DSM 23420 / HP15</strain>
        <plasmid evidence="2">Plasmid pHP-187</plasmid>
    </source>
</reference>
<dbReference type="Proteomes" id="UP000007077">
    <property type="component" value="Plasmid pHP-187"/>
</dbReference>
<dbReference type="PATRIC" id="fig|225937.3.peg.4302"/>
<protein>
    <submittedName>
        <fullName evidence="1">Uncharacterized protein</fullName>
    </submittedName>
</protein>
<dbReference type="RefSeq" id="WP_014579360.1">
    <property type="nucleotide sequence ID" value="NC_017507.1"/>
</dbReference>
<organism evidence="1 2">
    <name type="scientific">Marinobacter adhaerens (strain DSM 23420 / HP15)</name>
    <dbReference type="NCBI Taxonomy" id="225937"/>
    <lineage>
        <taxon>Bacteria</taxon>
        <taxon>Pseudomonadati</taxon>
        <taxon>Pseudomonadota</taxon>
        <taxon>Gammaproteobacteria</taxon>
        <taxon>Pseudomonadales</taxon>
        <taxon>Marinobacteraceae</taxon>
        <taxon>Marinobacter</taxon>
    </lineage>
</organism>
<dbReference type="KEGG" id="mad:HP15_p187g74"/>
<dbReference type="EMBL" id="CP001980">
    <property type="protein sequence ID" value="ADQ00071.1"/>
    <property type="molecule type" value="Genomic_DNA"/>
</dbReference>
<accession>E4PS36</accession>
<gene>
    <name evidence="1" type="ordered locus">HP15_p187g74</name>
</gene>
<evidence type="ECO:0000313" key="1">
    <source>
        <dbReference type="EMBL" id="ADQ00071.1"/>
    </source>
</evidence>
<reference evidence="2" key="2">
    <citation type="submission" date="2010-02" db="EMBL/GenBank/DDBJ databases">
        <title>Complete genome sequence of Marinobacter adhaerens type strain (HP15).</title>
        <authorList>
            <person name="Gaerdes A.A.M."/>
            <person name="Kaeppel E."/>
            <person name="Shezad A."/>
            <person name="Seebah S."/>
            <person name="Teeling H."/>
            <person name="Yarza P."/>
            <person name="Gloeckner F.O."/>
            <person name="Ullrich M.S."/>
        </authorList>
    </citation>
    <scope>NUCLEOTIDE SEQUENCE [LARGE SCALE GENOMIC DNA]</scope>
    <source>
        <strain evidence="2">DSM 23420 / HP15</strain>
        <plasmid evidence="2">Plasmid pHP-187</plasmid>
    </source>
</reference>
<geneLocation type="plasmid" evidence="1 2">
    <name>pHP-187</name>
</geneLocation>
<keyword evidence="1" id="KW-0614">Plasmid</keyword>